<reference evidence="1 2" key="1">
    <citation type="submission" date="2021-03" db="EMBL/GenBank/DDBJ databases">
        <title>Antimicrobial resistance genes in bacteria isolated from Japanese honey, and their potential for conferring macrolide and lincosamide resistance in the American foulbrood pathogen Paenibacillus larvae.</title>
        <authorList>
            <person name="Okamoto M."/>
            <person name="Kumagai M."/>
            <person name="Kanamori H."/>
            <person name="Takamatsu D."/>
        </authorList>
    </citation>
    <scope>NUCLEOTIDE SEQUENCE [LARGE SCALE GENOMIC DNA]</scope>
    <source>
        <strain evidence="1 2">J1TS3</strain>
    </source>
</reference>
<sequence length="89" mass="10309">MEGQARELRRIRITLIFLVIVTLIKGGNSDVSTDYPEFDFEGEPQPNIIQLGDGRFGVLNFDYLEIYEYDSDHNKVKKVKEISLDELNE</sequence>
<protein>
    <submittedName>
        <fullName evidence="1">Uncharacterized protein</fullName>
    </submittedName>
</protein>
<evidence type="ECO:0000313" key="1">
    <source>
        <dbReference type="EMBL" id="GIN20834.1"/>
    </source>
</evidence>
<dbReference type="EMBL" id="BOQT01000006">
    <property type="protein sequence ID" value="GIN20834.1"/>
    <property type="molecule type" value="Genomic_DNA"/>
</dbReference>
<keyword evidence="2" id="KW-1185">Reference proteome</keyword>
<accession>A0ABQ4K528</accession>
<dbReference type="Proteomes" id="UP000680279">
    <property type="component" value="Unassembled WGS sequence"/>
</dbReference>
<gene>
    <name evidence="1" type="ORF">J1TS3_19680</name>
</gene>
<organism evidence="1 2">
    <name type="scientific">Siminovitchia fordii</name>
    <dbReference type="NCBI Taxonomy" id="254759"/>
    <lineage>
        <taxon>Bacteria</taxon>
        <taxon>Bacillati</taxon>
        <taxon>Bacillota</taxon>
        <taxon>Bacilli</taxon>
        <taxon>Bacillales</taxon>
        <taxon>Bacillaceae</taxon>
        <taxon>Siminovitchia</taxon>
    </lineage>
</organism>
<dbReference type="Gene3D" id="6.20.140.10">
    <property type="match status" value="1"/>
</dbReference>
<proteinExistence type="predicted"/>
<name>A0ABQ4K528_9BACI</name>
<evidence type="ECO:0000313" key="2">
    <source>
        <dbReference type="Proteomes" id="UP000680279"/>
    </source>
</evidence>
<comment type="caution">
    <text evidence="1">The sequence shown here is derived from an EMBL/GenBank/DDBJ whole genome shotgun (WGS) entry which is preliminary data.</text>
</comment>